<name>A0A4Y2A7Y0_ARAVE</name>
<dbReference type="AlphaFoldDB" id="A0A4Y2A7Y0"/>
<evidence type="ECO:0000313" key="2">
    <source>
        <dbReference type="Proteomes" id="UP000499080"/>
    </source>
</evidence>
<keyword evidence="2" id="KW-1185">Reference proteome</keyword>
<dbReference type="Proteomes" id="UP000499080">
    <property type="component" value="Unassembled WGS sequence"/>
</dbReference>
<evidence type="ECO:0000313" key="1">
    <source>
        <dbReference type="EMBL" id="GBL75034.1"/>
    </source>
</evidence>
<gene>
    <name evidence="1" type="ORF">AVEN_257937_1</name>
</gene>
<protein>
    <submittedName>
        <fullName evidence="1">Uncharacterized protein</fullName>
    </submittedName>
</protein>
<reference evidence="1 2" key="1">
    <citation type="journal article" date="2019" name="Sci. Rep.">
        <title>Orb-weaving spider Araneus ventricosus genome elucidates the spidroin gene catalogue.</title>
        <authorList>
            <person name="Kono N."/>
            <person name="Nakamura H."/>
            <person name="Ohtoshi R."/>
            <person name="Moran D.A.P."/>
            <person name="Shinohara A."/>
            <person name="Yoshida Y."/>
            <person name="Fujiwara M."/>
            <person name="Mori M."/>
            <person name="Tomita M."/>
            <person name="Arakawa K."/>
        </authorList>
    </citation>
    <scope>NUCLEOTIDE SEQUENCE [LARGE SCALE GENOMIC DNA]</scope>
</reference>
<sequence length="108" mass="12273">MRAAERLTSRLRGLRGLFWYPGWVGFRTLTTEPILTGSTRIDILNQKNIVACGNEILTCVCYSSCKDPDSKVKAYLGYNSCVLKEKVNKQFAPCFLCLHYFFSESFTA</sequence>
<proteinExistence type="predicted"/>
<dbReference type="EMBL" id="BGPR01079553">
    <property type="protein sequence ID" value="GBL75034.1"/>
    <property type="molecule type" value="Genomic_DNA"/>
</dbReference>
<accession>A0A4Y2A7Y0</accession>
<comment type="caution">
    <text evidence="1">The sequence shown here is derived from an EMBL/GenBank/DDBJ whole genome shotgun (WGS) entry which is preliminary data.</text>
</comment>
<organism evidence="1 2">
    <name type="scientific">Araneus ventricosus</name>
    <name type="common">Orbweaver spider</name>
    <name type="synonym">Epeira ventricosa</name>
    <dbReference type="NCBI Taxonomy" id="182803"/>
    <lineage>
        <taxon>Eukaryota</taxon>
        <taxon>Metazoa</taxon>
        <taxon>Ecdysozoa</taxon>
        <taxon>Arthropoda</taxon>
        <taxon>Chelicerata</taxon>
        <taxon>Arachnida</taxon>
        <taxon>Araneae</taxon>
        <taxon>Araneomorphae</taxon>
        <taxon>Entelegynae</taxon>
        <taxon>Araneoidea</taxon>
        <taxon>Araneidae</taxon>
        <taxon>Araneus</taxon>
    </lineage>
</organism>